<accession>A0ABS4I317</accession>
<dbReference type="Proteomes" id="UP001519344">
    <property type="component" value="Unassembled WGS sequence"/>
</dbReference>
<gene>
    <name evidence="1" type="ORF">J2Z65_003792</name>
</gene>
<dbReference type="EMBL" id="JAGGKV010000009">
    <property type="protein sequence ID" value="MBP1964569.1"/>
    <property type="molecule type" value="Genomic_DNA"/>
</dbReference>
<dbReference type="RefSeq" id="WP_167057578.1">
    <property type="nucleotide sequence ID" value="NZ_JAAOZR010000017.1"/>
</dbReference>
<reference evidence="1 2" key="1">
    <citation type="submission" date="2021-03" db="EMBL/GenBank/DDBJ databases">
        <title>Genomic Encyclopedia of Type Strains, Phase IV (KMG-IV): sequencing the most valuable type-strain genomes for metagenomic binning, comparative biology and taxonomic classification.</title>
        <authorList>
            <person name="Goeker M."/>
        </authorList>
    </citation>
    <scope>NUCLEOTIDE SEQUENCE [LARGE SCALE GENOMIC DNA]</scope>
    <source>
        <strain evidence="1 2">DSM 24950</strain>
    </source>
</reference>
<evidence type="ECO:0000313" key="2">
    <source>
        <dbReference type="Proteomes" id="UP001519344"/>
    </source>
</evidence>
<proteinExistence type="predicted"/>
<keyword evidence="2" id="KW-1185">Reference proteome</keyword>
<sequence length="69" mass="8239">MKIEFEAWTAAGNIGSLVVIECFISGRWINRFNNKLGWLSKNETDYVIKIQPRFSRYIKETKIKDWQQQ</sequence>
<comment type="caution">
    <text evidence="1">The sequence shown here is derived from an EMBL/GenBank/DDBJ whole genome shotgun (WGS) entry which is preliminary data.</text>
</comment>
<organism evidence="1 2">
    <name type="scientific">Paenibacillus aceris</name>
    <dbReference type="NCBI Taxonomy" id="869555"/>
    <lineage>
        <taxon>Bacteria</taxon>
        <taxon>Bacillati</taxon>
        <taxon>Bacillota</taxon>
        <taxon>Bacilli</taxon>
        <taxon>Bacillales</taxon>
        <taxon>Paenibacillaceae</taxon>
        <taxon>Paenibacillus</taxon>
    </lineage>
</organism>
<evidence type="ECO:0000313" key="1">
    <source>
        <dbReference type="EMBL" id="MBP1964569.1"/>
    </source>
</evidence>
<protein>
    <submittedName>
        <fullName evidence="1">Uncharacterized protein</fullName>
    </submittedName>
</protein>
<name>A0ABS4I317_9BACL</name>